<sequence>MISSVISDARSGSAEQKSRLCSFLRRDRRPACALFFPPRFRRVILTPRFAGQESFYGLFEWLILSADASLLNVRSLGLRRWFARFDQQNHFGKIGSSKT</sequence>
<evidence type="ECO:0000313" key="2">
    <source>
        <dbReference type="Proteomes" id="UP000265882"/>
    </source>
</evidence>
<dbReference type="Proteomes" id="UP000265882">
    <property type="component" value="Unassembled WGS sequence"/>
</dbReference>
<proteinExistence type="predicted"/>
<protein>
    <submittedName>
        <fullName evidence="1">Uncharacterized protein</fullName>
    </submittedName>
</protein>
<organism evidence="1 2">
    <name type="scientific">Abyssobacteria bacterium (strain SURF_5)</name>
    <dbReference type="NCBI Taxonomy" id="2093360"/>
    <lineage>
        <taxon>Bacteria</taxon>
        <taxon>Pseudomonadati</taxon>
        <taxon>Candidatus Hydrogenedentota</taxon>
        <taxon>Candidatus Abyssobacteria</taxon>
    </lineage>
</organism>
<evidence type="ECO:0000313" key="1">
    <source>
        <dbReference type="EMBL" id="RJP17646.1"/>
    </source>
</evidence>
<dbReference type="EMBL" id="QZKU01000113">
    <property type="protein sequence ID" value="RJP17646.1"/>
    <property type="molecule type" value="Genomic_DNA"/>
</dbReference>
<name>A0A3A4NH55_ABYX5</name>
<comment type="caution">
    <text evidence="1">The sequence shown here is derived from an EMBL/GenBank/DDBJ whole genome shotgun (WGS) entry which is preliminary data.</text>
</comment>
<reference evidence="1 2" key="1">
    <citation type="journal article" date="2017" name="ISME J.">
        <title>Energy and carbon metabolisms in a deep terrestrial subsurface fluid microbial community.</title>
        <authorList>
            <person name="Momper L."/>
            <person name="Jungbluth S.P."/>
            <person name="Lee M.D."/>
            <person name="Amend J.P."/>
        </authorList>
    </citation>
    <scope>NUCLEOTIDE SEQUENCE [LARGE SCALE GENOMIC DNA]</scope>
    <source>
        <strain evidence="1">SURF_5</strain>
    </source>
</reference>
<dbReference type="AlphaFoldDB" id="A0A3A4NH55"/>
<accession>A0A3A4NH55</accession>
<gene>
    <name evidence="1" type="ORF">C4520_16085</name>
</gene>